<dbReference type="Gene3D" id="3.20.20.150">
    <property type="entry name" value="Divalent-metal-dependent TIM barrel enzymes"/>
    <property type="match status" value="1"/>
</dbReference>
<feature type="domain" description="Xylose isomerase-like TIM barrel" evidence="4">
    <location>
        <begin position="21"/>
        <end position="253"/>
    </location>
</feature>
<gene>
    <name evidence="5" type="ORF">EDC65_0680</name>
</gene>
<accession>A0A3N1MCQ4</accession>
<evidence type="ECO:0000313" key="5">
    <source>
        <dbReference type="EMBL" id="ROQ01501.1"/>
    </source>
</evidence>
<dbReference type="PANTHER" id="PTHR43489:SF6">
    <property type="entry name" value="HYDROXYPYRUVATE ISOMERASE-RELATED"/>
    <property type="match status" value="1"/>
</dbReference>
<name>A0A3N1MCQ4_9PROT</name>
<evidence type="ECO:0000259" key="4">
    <source>
        <dbReference type="Pfam" id="PF01261"/>
    </source>
</evidence>
<evidence type="ECO:0000256" key="2">
    <source>
        <dbReference type="PIRNR" id="PIRNR006241"/>
    </source>
</evidence>
<feature type="active site" description="Proton donor/acceptor" evidence="3">
    <location>
        <position position="143"/>
    </location>
</feature>
<dbReference type="NCBIfam" id="NF043033">
    <property type="entry name" value="OxoTetrIsom"/>
    <property type="match status" value="1"/>
</dbReference>
<dbReference type="GO" id="GO:0008903">
    <property type="term" value="F:hydroxypyruvate isomerase activity"/>
    <property type="evidence" value="ECO:0007669"/>
    <property type="project" value="TreeGrafter"/>
</dbReference>
<reference evidence="5 6" key="1">
    <citation type="submission" date="2018-11" db="EMBL/GenBank/DDBJ databases">
        <title>Genomic Encyclopedia of Type Strains, Phase IV (KMG-IV): sequencing the most valuable type-strain genomes for metagenomic binning, comparative biology and taxonomic classification.</title>
        <authorList>
            <person name="Goeker M."/>
        </authorList>
    </citation>
    <scope>NUCLEOTIDE SEQUENCE [LARGE SCALE GENOMIC DNA]</scope>
    <source>
        <strain evidence="5 6">DSM 5900</strain>
    </source>
</reference>
<protein>
    <submittedName>
        <fullName evidence="5">Hydroxypyruvate isomerase</fullName>
    </submittedName>
</protein>
<dbReference type="Proteomes" id="UP000278222">
    <property type="component" value="Unassembled WGS sequence"/>
</dbReference>
<dbReference type="OrthoDB" id="9786584at2"/>
<dbReference type="PANTHER" id="PTHR43489">
    <property type="entry name" value="ISOMERASE"/>
    <property type="match status" value="1"/>
</dbReference>
<dbReference type="Pfam" id="PF01261">
    <property type="entry name" value="AP_endonuc_2"/>
    <property type="match status" value="1"/>
</dbReference>
<comment type="similarity">
    <text evidence="2">Belongs to the hyi family.</text>
</comment>
<evidence type="ECO:0000313" key="6">
    <source>
        <dbReference type="Proteomes" id="UP000278222"/>
    </source>
</evidence>
<dbReference type="InterPro" id="IPR036237">
    <property type="entry name" value="Xyl_isomerase-like_sf"/>
</dbReference>
<evidence type="ECO:0000256" key="3">
    <source>
        <dbReference type="PIRSR" id="PIRSR006241-50"/>
    </source>
</evidence>
<feature type="active site" description="Proton donor/acceptor" evidence="3">
    <location>
        <position position="240"/>
    </location>
</feature>
<comment type="caution">
    <text evidence="5">The sequence shown here is derived from an EMBL/GenBank/DDBJ whole genome shotgun (WGS) entry which is preliminary data.</text>
</comment>
<dbReference type="InterPro" id="IPR026040">
    <property type="entry name" value="HyI-like"/>
</dbReference>
<dbReference type="SUPFAM" id="SSF51658">
    <property type="entry name" value="Xylose isomerase-like"/>
    <property type="match status" value="1"/>
</dbReference>
<dbReference type="FunFam" id="3.20.20.150:FF:000007">
    <property type="entry name" value="Hydroxypyruvate isomerase"/>
    <property type="match status" value="1"/>
</dbReference>
<dbReference type="InterPro" id="IPR013022">
    <property type="entry name" value="Xyl_isomerase-like_TIM-brl"/>
</dbReference>
<dbReference type="GO" id="GO:0046487">
    <property type="term" value="P:glyoxylate metabolic process"/>
    <property type="evidence" value="ECO:0007669"/>
    <property type="project" value="TreeGrafter"/>
</dbReference>
<proteinExistence type="inferred from homology"/>
<sequence length="262" mass="28098">MPRLAANLSMMFNEVPFLDRFAAAAGCGFRGVEFLFPYEWPAEEVARAARDASVEVCLFNTAAGDWGKGERGYGGLPGREQAFADAVDQAIHYAGVLGCPRIHLMAGLVPQSATREACEAVFVSNLGKAAAKLAAAGLTGLLEPLNTLDAPGYLHNRTDHALGYVAAVASPALKLQLDLYHVQIMEGDLARKVEGLAGRYGHVQIAGNPGRNEPDVGEINYPYLFELFDRIGYTGWIGCEYRPRAATTDGLGWAAPWGIRAA</sequence>
<dbReference type="PIRSF" id="PIRSF006241">
    <property type="entry name" value="HyI"/>
    <property type="match status" value="1"/>
</dbReference>
<dbReference type="InterPro" id="IPR053398">
    <property type="entry name" value="HPT_OtnI_isomerases"/>
</dbReference>
<evidence type="ECO:0000256" key="1">
    <source>
        <dbReference type="ARBA" id="ARBA00023235"/>
    </source>
</evidence>
<keyword evidence="6" id="KW-1185">Reference proteome</keyword>
<dbReference type="RefSeq" id="WP_123688254.1">
    <property type="nucleotide sequence ID" value="NZ_AP019700.1"/>
</dbReference>
<dbReference type="EMBL" id="RJKX01000011">
    <property type="protein sequence ID" value="ROQ01501.1"/>
    <property type="molecule type" value="Genomic_DNA"/>
</dbReference>
<keyword evidence="1 2" id="KW-0413">Isomerase</keyword>
<organism evidence="5 6">
    <name type="scientific">Stella humosa</name>
    <dbReference type="NCBI Taxonomy" id="94"/>
    <lineage>
        <taxon>Bacteria</taxon>
        <taxon>Pseudomonadati</taxon>
        <taxon>Pseudomonadota</taxon>
        <taxon>Alphaproteobacteria</taxon>
        <taxon>Rhodospirillales</taxon>
        <taxon>Stellaceae</taxon>
        <taxon>Stella</taxon>
    </lineage>
</organism>
<keyword evidence="5" id="KW-0670">Pyruvate</keyword>
<dbReference type="AlphaFoldDB" id="A0A3N1MCQ4"/>
<dbReference type="InterPro" id="IPR050417">
    <property type="entry name" value="Sugar_Epim/Isomerase"/>
</dbReference>